<sequence length="367" mass="39463">MRVVLTGGGTGGHIYPALAVAREVSRQYPQAAFLYIGSKHGLEAQLVPRTEIPFQSVEISGLKRKLSFDNIKTIWKFIRAVADAKRMLREFKPDVVIGTGGYVCGPVVYAAAKLGIPTLIHEQNVVPGLTNKFLSRSVSKIAVSFSESLSFFPQAKTVLTGNPRATEVMHGNAEAGRKFIGVDASKKIVLIFGGSRGARAINEAVLSMVNQLSKFPDTHFVYVTGDIHFEKISASLGEMGNLPGNLSVLPFVHNMPDVLAATHVLVGRAGASTLAEVTALGVPSILIPSPYVTNNHQEKNARGLERAGAAEVIVERDLTGESLLKSLAELLNDQPKWEQMRECSLSLGMPKAATDIVAQLRALASKK</sequence>
<accession>A0A1I3SXY5</accession>
<comment type="similarity">
    <text evidence="10">Belongs to the glycosyltransferase 28 family. MurG subfamily.</text>
</comment>
<dbReference type="GO" id="GO:0008360">
    <property type="term" value="P:regulation of cell shape"/>
    <property type="evidence" value="ECO:0007669"/>
    <property type="project" value="UniProtKB-KW"/>
</dbReference>
<evidence type="ECO:0000256" key="9">
    <source>
        <dbReference type="ARBA" id="ARBA00023316"/>
    </source>
</evidence>
<comment type="pathway">
    <text evidence="10">Cell wall biogenesis; peptidoglycan biosynthesis.</text>
</comment>
<keyword evidence="6 10" id="KW-0573">Peptidoglycan synthesis</keyword>
<feature type="binding site" evidence="10">
    <location>
        <position position="297"/>
    </location>
    <ligand>
        <name>UDP-N-acetyl-alpha-D-glucosamine</name>
        <dbReference type="ChEBI" id="CHEBI:57705"/>
    </ligand>
</feature>
<dbReference type="GO" id="GO:0009252">
    <property type="term" value="P:peptidoglycan biosynthetic process"/>
    <property type="evidence" value="ECO:0007669"/>
    <property type="project" value="UniProtKB-UniRule"/>
</dbReference>
<dbReference type="InterPro" id="IPR007235">
    <property type="entry name" value="Glyco_trans_28_C"/>
</dbReference>
<dbReference type="STRING" id="1884381.SAMN05518846_104314"/>
<dbReference type="GO" id="GO:0005975">
    <property type="term" value="P:carbohydrate metabolic process"/>
    <property type="evidence" value="ECO:0007669"/>
    <property type="project" value="InterPro"/>
</dbReference>
<comment type="subcellular location">
    <subcellularLocation>
        <location evidence="10">Cell membrane</location>
        <topology evidence="10">Peripheral membrane protein</topology>
        <orientation evidence="10">Cytoplasmic side</orientation>
    </subcellularLocation>
</comment>
<dbReference type="EC" id="2.4.1.227" evidence="10"/>
<dbReference type="Pfam" id="PF03033">
    <property type="entry name" value="Glyco_transf_28"/>
    <property type="match status" value="1"/>
</dbReference>
<dbReference type="RefSeq" id="WP_092267763.1">
    <property type="nucleotide sequence ID" value="NZ_BJOE01000008.1"/>
</dbReference>
<dbReference type="GO" id="GO:0005886">
    <property type="term" value="C:plasma membrane"/>
    <property type="evidence" value="ECO:0007669"/>
    <property type="project" value="UniProtKB-SubCell"/>
</dbReference>
<dbReference type="GeneID" id="301131922"/>
<evidence type="ECO:0000256" key="7">
    <source>
        <dbReference type="ARBA" id="ARBA00023136"/>
    </source>
</evidence>
<feature type="domain" description="Glycosyltransferase family 28 N-terminal" evidence="11">
    <location>
        <begin position="3"/>
        <end position="142"/>
    </location>
</feature>
<keyword evidence="4 10" id="KW-0808">Transferase</keyword>
<dbReference type="SUPFAM" id="SSF53756">
    <property type="entry name" value="UDP-Glycosyltransferase/glycogen phosphorylase"/>
    <property type="match status" value="1"/>
</dbReference>
<keyword evidence="7 10" id="KW-0472">Membrane</keyword>
<protein>
    <recommendedName>
        <fullName evidence="10">UDP-N-acetylglucosamine--N-acetylmuramyl-(pentapeptide) pyrophosphoryl-undecaprenol N-acetylglucosamine transferase</fullName>
        <ecNumber evidence="10">2.4.1.227</ecNumber>
    </recommendedName>
    <alternativeName>
        <fullName evidence="10">Undecaprenyl-PP-MurNAc-pentapeptide-UDPGlcNAc GlcNAc transferase</fullName>
    </alternativeName>
</protein>
<dbReference type="GO" id="GO:0051301">
    <property type="term" value="P:cell division"/>
    <property type="evidence" value="ECO:0007669"/>
    <property type="project" value="UniProtKB-KW"/>
</dbReference>
<evidence type="ECO:0000256" key="1">
    <source>
        <dbReference type="ARBA" id="ARBA00022475"/>
    </source>
</evidence>
<comment type="function">
    <text evidence="10">Cell wall formation. Catalyzes the transfer of a GlcNAc subunit on undecaprenyl-pyrophosphoryl-MurNAc-pentapeptide (lipid intermediate I) to form undecaprenyl-pyrophosphoryl-MurNAc-(pentapeptide)GlcNAc (lipid intermediate II).</text>
</comment>
<evidence type="ECO:0000256" key="8">
    <source>
        <dbReference type="ARBA" id="ARBA00023306"/>
    </source>
</evidence>
<gene>
    <name evidence="10" type="primary">murG</name>
    <name evidence="13" type="ORF">SAMN05518846_104314</name>
</gene>
<feature type="binding site" evidence="10">
    <location>
        <position position="124"/>
    </location>
    <ligand>
        <name>UDP-N-acetyl-alpha-D-glucosamine</name>
        <dbReference type="ChEBI" id="CHEBI:57705"/>
    </ligand>
</feature>
<evidence type="ECO:0000259" key="12">
    <source>
        <dbReference type="Pfam" id="PF04101"/>
    </source>
</evidence>
<organism evidence="13 14">
    <name type="scientific">Brevibacillus centrosporus</name>
    <dbReference type="NCBI Taxonomy" id="54910"/>
    <lineage>
        <taxon>Bacteria</taxon>
        <taxon>Bacillati</taxon>
        <taxon>Bacillota</taxon>
        <taxon>Bacilli</taxon>
        <taxon>Bacillales</taxon>
        <taxon>Paenibacillaceae</taxon>
        <taxon>Brevibacillus</taxon>
    </lineage>
</organism>
<evidence type="ECO:0000256" key="3">
    <source>
        <dbReference type="ARBA" id="ARBA00022676"/>
    </source>
</evidence>
<feature type="binding site" evidence="10">
    <location>
        <begin position="10"/>
        <end position="12"/>
    </location>
    <ligand>
        <name>UDP-N-acetyl-alpha-D-glucosamine</name>
        <dbReference type="ChEBI" id="CHEBI:57705"/>
    </ligand>
</feature>
<dbReference type="InterPro" id="IPR004276">
    <property type="entry name" value="GlycoTrans_28_N"/>
</dbReference>
<evidence type="ECO:0000256" key="5">
    <source>
        <dbReference type="ARBA" id="ARBA00022960"/>
    </source>
</evidence>
<dbReference type="PANTHER" id="PTHR21015">
    <property type="entry name" value="UDP-N-ACETYLGLUCOSAMINE--N-ACETYLMURAMYL-(PENTAPEPTIDE) PYROPHOSPHORYL-UNDECAPRENOL N-ACETYLGLUCOSAMINE TRANSFERASE 1"/>
    <property type="match status" value="1"/>
</dbReference>
<keyword evidence="1 10" id="KW-1003">Cell membrane</keyword>
<keyword evidence="5 10" id="KW-0133">Cell shape</keyword>
<evidence type="ECO:0000256" key="4">
    <source>
        <dbReference type="ARBA" id="ARBA00022679"/>
    </source>
</evidence>
<evidence type="ECO:0000313" key="13">
    <source>
        <dbReference type="EMBL" id="SFJ62729.1"/>
    </source>
</evidence>
<comment type="caution">
    <text evidence="10">Lacks conserved residue(s) required for the propagation of feature annotation.</text>
</comment>
<dbReference type="PANTHER" id="PTHR21015:SF22">
    <property type="entry name" value="GLYCOSYLTRANSFERASE"/>
    <property type="match status" value="1"/>
</dbReference>
<name>A0A1I3SXY5_9BACL</name>
<evidence type="ECO:0000256" key="6">
    <source>
        <dbReference type="ARBA" id="ARBA00022984"/>
    </source>
</evidence>
<dbReference type="Proteomes" id="UP000198915">
    <property type="component" value="Unassembled WGS sequence"/>
</dbReference>
<dbReference type="UniPathway" id="UPA00219"/>
<dbReference type="AlphaFoldDB" id="A0A1I3SXY5"/>
<evidence type="ECO:0000313" key="14">
    <source>
        <dbReference type="Proteomes" id="UP000198915"/>
    </source>
</evidence>
<dbReference type="EMBL" id="FORT01000004">
    <property type="protein sequence ID" value="SFJ62729.1"/>
    <property type="molecule type" value="Genomic_DNA"/>
</dbReference>
<feature type="domain" description="Glycosyl transferase family 28 C-terminal" evidence="12">
    <location>
        <begin position="188"/>
        <end position="353"/>
    </location>
</feature>
<evidence type="ECO:0000259" key="11">
    <source>
        <dbReference type="Pfam" id="PF03033"/>
    </source>
</evidence>
<keyword evidence="14" id="KW-1185">Reference proteome</keyword>
<dbReference type="CDD" id="cd03785">
    <property type="entry name" value="GT28_MurG"/>
    <property type="match status" value="1"/>
</dbReference>
<dbReference type="HAMAP" id="MF_00033">
    <property type="entry name" value="MurG"/>
    <property type="match status" value="1"/>
</dbReference>
<dbReference type="GO" id="GO:0051991">
    <property type="term" value="F:UDP-N-acetyl-D-glucosamine:N-acetylmuramoyl-L-alanyl-D-glutamyl-meso-2,6-diaminopimelyl-D-alanyl-D-alanine-diphosphoundecaprenol 4-beta-N-acetylglucosaminlytransferase activity"/>
    <property type="evidence" value="ECO:0007669"/>
    <property type="project" value="RHEA"/>
</dbReference>
<keyword evidence="3 10" id="KW-0328">Glycosyltransferase</keyword>
<dbReference type="GO" id="GO:0050511">
    <property type="term" value="F:undecaprenyldiphospho-muramoylpentapeptide beta-N-acetylglucosaminyltransferase activity"/>
    <property type="evidence" value="ECO:0007669"/>
    <property type="project" value="UniProtKB-UniRule"/>
</dbReference>
<evidence type="ECO:0000256" key="2">
    <source>
        <dbReference type="ARBA" id="ARBA00022618"/>
    </source>
</evidence>
<dbReference type="InterPro" id="IPR006009">
    <property type="entry name" value="GlcNAc_MurG"/>
</dbReference>
<keyword evidence="8 10" id="KW-0131">Cell cycle</keyword>
<keyword evidence="9 10" id="KW-0961">Cell wall biogenesis/degradation</keyword>
<keyword evidence="2 10" id="KW-0132">Cell division</keyword>
<evidence type="ECO:0000256" key="10">
    <source>
        <dbReference type="HAMAP-Rule" id="MF_00033"/>
    </source>
</evidence>
<dbReference type="Gene3D" id="3.40.50.2000">
    <property type="entry name" value="Glycogen Phosphorylase B"/>
    <property type="match status" value="2"/>
</dbReference>
<comment type="catalytic activity">
    <reaction evidence="10">
        <text>di-trans,octa-cis-undecaprenyl diphospho-N-acetyl-alpha-D-muramoyl-L-alanyl-D-glutamyl-meso-2,6-diaminopimeloyl-D-alanyl-D-alanine + UDP-N-acetyl-alpha-D-glucosamine = di-trans,octa-cis-undecaprenyl diphospho-[N-acetyl-alpha-D-glucosaminyl-(1-&gt;4)]-N-acetyl-alpha-D-muramoyl-L-alanyl-D-glutamyl-meso-2,6-diaminopimeloyl-D-alanyl-D-alanine + UDP + H(+)</text>
        <dbReference type="Rhea" id="RHEA:31227"/>
        <dbReference type="ChEBI" id="CHEBI:15378"/>
        <dbReference type="ChEBI" id="CHEBI:57705"/>
        <dbReference type="ChEBI" id="CHEBI:58223"/>
        <dbReference type="ChEBI" id="CHEBI:61387"/>
        <dbReference type="ChEBI" id="CHEBI:61388"/>
        <dbReference type="EC" id="2.4.1.227"/>
    </reaction>
</comment>
<dbReference type="NCBIfam" id="TIGR01133">
    <property type="entry name" value="murG"/>
    <property type="match status" value="1"/>
</dbReference>
<dbReference type="GO" id="GO:0071555">
    <property type="term" value="P:cell wall organization"/>
    <property type="evidence" value="ECO:0007669"/>
    <property type="project" value="UniProtKB-KW"/>
</dbReference>
<feature type="binding site" evidence="10">
    <location>
        <position position="195"/>
    </location>
    <ligand>
        <name>UDP-N-acetyl-alpha-D-glucosamine</name>
        <dbReference type="ChEBI" id="CHEBI:57705"/>
    </ligand>
</feature>
<proteinExistence type="inferred from homology"/>
<reference evidence="14" key="1">
    <citation type="submission" date="2016-10" db="EMBL/GenBank/DDBJ databases">
        <authorList>
            <person name="Varghese N."/>
            <person name="Submissions S."/>
        </authorList>
    </citation>
    <scope>NUCLEOTIDE SEQUENCE [LARGE SCALE GENOMIC DNA]</scope>
    <source>
        <strain evidence="14">OK042</strain>
    </source>
</reference>
<dbReference type="Pfam" id="PF04101">
    <property type="entry name" value="Glyco_tran_28_C"/>
    <property type="match status" value="1"/>
</dbReference>